<dbReference type="InterPro" id="IPR000253">
    <property type="entry name" value="FHA_dom"/>
</dbReference>
<keyword evidence="1" id="KW-0597">Phosphoprotein</keyword>
<sequence>MSDQVLNVLKLTLLGLVYLFFARVLWAVWSEVRTPPARPVAQPQPNAPANGPSAATQPMQRGAAPAPVQATSASKQRRPAKGRRGRAARLVILEPRHRRGMAIALTGEITLGRDEQCTISIQDDSYVSQLHLRVYDYDGQPMVEDLGSTNGTFHNGNRLRGSKLLHQGDRIQVGTTVIEAQ</sequence>
<dbReference type="PANTHER" id="PTHR23308">
    <property type="entry name" value="NUCLEAR INHIBITOR OF PROTEIN PHOSPHATASE-1"/>
    <property type="match status" value="1"/>
</dbReference>
<dbReference type="Pfam" id="PF00498">
    <property type="entry name" value="FHA"/>
    <property type="match status" value="1"/>
</dbReference>
<dbReference type="KEGG" id="aym:YM304_02160"/>
<organism evidence="4 5">
    <name type="scientific">Ilumatobacter coccineus (strain NBRC 103263 / KCTC 29153 / YM16-304)</name>
    <dbReference type="NCBI Taxonomy" id="1313172"/>
    <lineage>
        <taxon>Bacteria</taxon>
        <taxon>Bacillati</taxon>
        <taxon>Actinomycetota</taxon>
        <taxon>Acidimicrobiia</taxon>
        <taxon>Acidimicrobiales</taxon>
        <taxon>Ilumatobacteraceae</taxon>
        <taxon>Ilumatobacter</taxon>
    </lineage>
</organism>
<reference evidence="4 5" key="1">
    <citation type="journal article" date="2013" name="Int. J. Syst. Evol. Microbiol.">
        <title>Ilumatobacter nonamiense sp. nov. and Ilumatobacter coccineum sp. nov., isolated from seashore sand.</title>
        <authorList>
            <person name="Matsumoto A."/>
            <person name="Kasai H."/>
            <person name="Matsuo Y."/>
            <person name="Shizuri Y."/>
            <person name="Ichikawa N."/>
            <person name="Fujita N."/>
            <person name="Omura S."/>
            <person name="Takahashi Y."/>
        </authorList>
    </citation>
    <scope>NUCLEOTIDE SEQUENCE [LARGE SCALE GENOMIC DNA]</scope>
    <source>
        <strain evidence="5">NBRC 103263 / KCTC 29153 / YM16-304</strain>
    </source>
</reference>
<dbReference type="EMBL" id="AP012057">
    <property type="protein sequence ID" value="BAN00530.1"/>
    <property type="molecule type" value="Genomic_DNA"/>
</dbReference>
<dbReference type="InterPro" id="IPR050923">
    <property type="entry name" value="Cell_Proc_Reg/RNA_Proc"/>
</dbReference>
<dbReference type="Proteomes" id="UP000011863">
    <property type="component" value="Chromosome"/>
</dbReference>
<proteinExistence type="predicted"/>
<keyword evidence="5" id="KW-1185">Reference proteome</keyword>
<name>A0A6C7E0F6_ILUCY</name>
<dbReference type="InterPro" id="IPR008984">
    <property type="entry name" value="SMAD_FHA_dom_sf"/>
</dbReference>
<evidence type="ECO:0000259" key="3">
    <source>
        <dbReference type="PROSITE" id="PS50006"/>
    </source>
</evidence>
<dbReference type="OrthoDB" id="277520at2"/>
<gene>
    <name evidence="4" type="ORF">YM304_02160</name>
</gene>
<feature type="domain" description="FHA" evidence="3">
    <location>
        <begin position="109"/>
        <end position="159"/>
    </location>
</feature>
<accession>A0A6C7E0F6</accession>
<dbReference type="AlphaFoldDB" id="A0A6C7E0F6"/>
<evidence type="ECO:0000256" key="1">
    <source>
        <dbReference type="ARBA" id="ARBA00022553"/>
    </source>
</evidence>
<dbReference type="Gene3D" id="2.60.200.20">
    <property type="match status" value="1"/>
</dbReference>
<dbReference type="PROSITE" id="PS50006">
    <property type="entry name" value="FHA_DOMAIN"/>
    <property type="match status" value="1"/>
</dbReference>
<evidence type="ECO:0000256" key="2">
    <source>
        <dbReference type="SAM" id="MobiDB-lite"/>
    </source>
</evidence>
<dbReference type="SMART" id="SM00240">
    <property type="entry name" value="FHA"/>
    <property type="match status" value="1"/>
</dbReference>
<dbReference type="CDD" id="cd00060">
    <property type="entry name" value="FHA"/>
    <property type="match status" value="1"/>
</dbReference>
<feature type="compositionally biased region" description="Basic residues" evidence="2">
    <location>
        <begin position="75"/>
        <end position="86"/>
    </location>
</feature>
<dbReference type="SUPFAM" id="SSF49879">
    <property type="entry name" value="SMAD/FHA domain"/>
    <property type="match status" value="1"/>
</dbReference>
<feature type="compositionally biased region" description="Low complexity" evidence="2">
    <location>
        <begin position="36"/>
        <end position="56"/>
    </location>
</feature>
<evidence type="ECO:0000313" key="4">
    <source>
        <dbReference type="EMBL" id="BAN00530.1"/>
    </source>
</evidence>
<evidence type="ECO:0000313" key="5">
    <source>
        <dbReference type="Proteomes" id="UP000011863"/>
    </source>
</evidence>
<protein>
    <recommendedName>
        <fullName evidence="3">FHA domain-containing protein</fullName>
    </recommendedName>
</protein>
<dbReference type="RefSeq" id="WP_015439778.1">
    <property type="nucleotide sequence ID" value="NC_020520.1"/>
</dbReference>
<feature type="region of interest" description="Disordered" evidence="2">
    <location>
        <begin position="36"/>
        <end position="86"/>
    </location>
</feature>